<dbReference type="Proteomes" id="UP000629420">
    <property type="component" value="Chromosome"/>
</dbReference>
<gene>
    <name evidence="2" type="ORF">JK629_10715</name>
</gene>
<dbReference type="SUPFAM" id="SSF101874">
    <property type="entry name" value="YceI-like"/>
    <property type="match status" value="1"/>
</dbReference>
<dbReference type="Pfam" id="PF04264">
    <property type="entry name" value="YceI"/>
    <property type="match status" value="1"/>
</dbReference>
<dbReference type="InterPro" id="IPR036761">
    <property type="entry name" value="TTHA0802/YceI-like_sf"/>
</dbReference>
<protein>
    <submittedName>
        <fullName evidence="2">YceI family protein</fullName>
    </submittedName>
</protein>
<organism evidence="2 3">
    <name type="scientific">Aequorivita iocasae</name>
    <dbReference type="NCBI Taxonomy" id="2803865"/>
    <lineage>
        <taxon>Bacteria</taxon>
        <taxon>Pseudomonadati</taxon>
        <taxon>Bacteroidota</taxon>
        <taxon>Flavobacteriia</taxon>
        <taxon>Flavobacteriales</taxon>
        <taxon>Flavobacteriaceae</taxon>
        <taxon>Aequorivita</taxon>
    </lineage>
</organism>
<evidence type="ECO:0000313" key="3">
    <source>
        <dbReference type="Proteomes" id="UP000629420"/>
    </source>
</evidence>
<dbReference type="EMBL" id="CP068439">
    <property type="protein sequence ID" value="QQX75802.1"/>
    <property type="molecule type" value="Genomic_DNA"/>
</dbReference>
<keyword evidence="3" id="KW-1185">Reference proteome</keyword>
<dbReference type="RefSeq" id="WP_202335616.1">
    <property type="nucleotide sequence ID" value="NZ_CP068439.1"/>
</dbReference>
<reference evidence="2 3" key="1">
    <citation type="submission" date="2021-01" db="EMBL/GenBank/DDBJ databases">
        <title>Aequorivita sp. strain KX20305, a bacterium isolated from the sediment collected at a cold seep field in South China Sea.</title>
        <authorList>
            <person name="Zhang H."/>
            <person name="Li C."/>
        </authorList>
    </citation>
    <scope>NUCLEOTIDE SEQUENCE [LARGE SCALE GENOMIC DNA]</scope>
    <source>
        <strain evidence="2 3">KX20305</strain>
    </source>
</reference>
<sequence>MNPFILSCLVFVLSLKGWTQNDFKTKTVQILASSELFIKGDTNISEFNCNFNTLYLGEFKHVTYSKKENEIRFKDAILSLKNKGFDCGNSAINKDFHSLLKTKEYPIITLELTEITLNEHKKGKAHVKITIAGTKKEYSFPIDFFSSPTNRYVGKLKLDIRDFNLEPPKKLFGLIVIDEKIEINFDLVAEIF</sequence>
<accession>A0ABX7DPW3</accession>
<dbReference type="InterPro" id="IPR007372">
    <property type="entry name" value="Lipid/polyisoprenoid-bd_YceI"/>
</dbReference>
<dbReference type="Gene3D" id="2.40.128.110">
    <property type="entry name" value="Lipid/polyisoprenoid-binding, YceI-like"/>
    <property type="match status" value="1"/>
</dbReference>
<feature type="domain" description="Lipid/polyisoprenoid-binding YceI-like" evidence="1">
    <location>
        <begin position="55"/>
        <end position="189"/>
    </location>
</feature>
<name>A0ABX7DPW3_9FLAO</name>
<evidence type="ECO:0000313" key="2">
    <source>
        <dbReference type="EMBL" id="QQX75802.1"/>
    </source>
</evidence>
<evidence type="ECO:0000259" key="1">
    <source>
        <dbReference type="Pfam" id="PF04264"/>
    </source>
</evidence>
<proteinExistence type="predicted"/>